<comment type="similarity">
    <text evidence="4">Belongs to the FlgH family.</text>
</comment>
<keyword evidence="9" id="KW-0282">Flagellum</keyword>
<evidence type="ECO:0000313" key="9">
    <source>
        <dbReference type="EMBL" id="BAL55959.1"/>
    </source>
</evidence>
<proteinExistence type="inferred from homology"/>
<keyword evidence="7" id="KW-0975">Bacterial flagellum</keyword>
<reference evidence="9" key="1">
    <citation type="journal article" date="2005" name="Environ. Microbiol.">
        <title>Genetic and functional properties of uncultivated thermophilic crenarchaeotes from a subsurface gold mine as revealed by analysis of genome fragments.</title>
        <authorList>
            <person name="Nunoura T."/>
            <person name="Hirayama H."/>
            <person name="Takami H."/>
            <person name="Oida H."/>
            <person name="Nishi S."/>
            <person name="Shimamura S."/>
            <person name="Suzuki Y."/>
            <person name="Inagaki F."/>
            <person name="Takai K."/>
            <person name="Nealson K.H."/>
            <person name="Horikoshi K."/>
        </authorList>
    </citation>
    <scope>NUCLEOTIDE SEQUENCE</scope>
</reference>
<dbReference type="GO" id="GO:0009427">
    <property type="term" value="C:bacterial-type flagellum basal body, distal rod, L ring"/>
    <property type="evidence" value="ECO:0007669"/>
    <property type="project" value="InterPro"/>
</dbReference>
<gene>
    <name evidence="9" type="ORF">HGMM_F33C03C02</name>
</gene>
<dbReference type="InterPro" id="IPR000527">
    <property type="entry name" value="Flag_Lring"/>
</dbReference>
<dbReference type="PANTHER" id="PTHR34933:SF1">
    <property type="entry name" value="FLAGELLAR L-RING PROTEIN"/>
    <property type="match status" value="1"/>
</dbReference>
<keyword evidence="9" id="KW-0969">Cilium</keyword>
<evidence type="ECO:0000256" key="8">
    <source>
        <dbReference type="ARBA" id="ARBA00023237"/>
    </source>
</evidence>
<evidence type="ECO:0000256" key="7">
    <source>
        <dbReference type="ARBA" id="ARBA00023143"/>
    </source>
</evidence>
<dbReference type="PANTHER" id="PTHR34933">
    <property type="entry name" value="FLAGELLAR L-RING PROTEIN"/>
    <property type="match status" value="1"/>
</dbReference>
<dbReference type="GO" id="GO:0009279">
    <property type="term" value="C:cell outer membrane"/>
    <property type="evidence" value="ECO:0007669"/>
    <property type="project" value="UniProtKB-SubCell"/>
</dbReference>
<evidence type="ECO:0000256" key="6">
    <source>
        <dbReference type="ARBA" id="ARBA00023136"/>
    </source>
</evidence>
<protein>
    <submittedName>
        <fullName evidence="9">Flagellar L-ring protein FlgH</fullName>
    </submittedName>
</protein>
<evidence type="ECO:0000256" key="2">
    <source>
        <dbReference type="ARBA" id="ARBA00004117"/>
    </source>
</evidence>
<evidence type="ECO:0000256" key="1">
    <source>
        <dbReference type="ARBA" id="ARBA00002591"/>
    </source>
</evidence>
<evidence type="ECO:0000256" key="5">
    <source>
        <dbReference type="ARBA" id="ARBA00022729"/>
    </source>
</evidence>
<dbReference type="GO" id="GO:0071973">
    <property type="term" value="P:bacterial-type flagellum-dependent cell motility"/>
    <property type="evidence" value="ECO:0007669"/>
    <property type="project" value="InterPro"/>
</dbReference>
<dbReference type="GO" id="GO:0003774">
    <property type="term" value="F:cytoskeletal motor activity"/>
    <property type="evidence" value="ECO:0007669"/>
    <property type="project" value="InterPro"/>
</dbReference>
<keyword evidence="8" id="KW-0998">Cell outer membrane</keyword>
<keyword evidence="5" id="KW-0732">Signal</keyword>
<comment type="function">
    <text evidence="1">Assembles around the rod to form the L-ring and probably protects the motor/basal body from shearing forces during rotation.</text>
</comment>
<sequence length="220" mass="25071">MNSSRWATRLNFGVFQVAAIAGILNSALSYPSSSEAESLWDRRHPNSAFLFTDLRARRVGDLLTVIINEATDIEHRDKRDMEKQTRSSEVFQFKGKTQGNVATRQAAADLNLSNEAQREFQGKADYRADRRMADRITVEVIAVLPNGNLVIEGYRSRLISGEQRVLRLRGIVRPIDIASNNTVQSQFIGNLTIEYLGRGHESSYNDPNWWGRIMNRLWPF</sequence>
<organism evidence="9">
    <name type="scientific">uncultured Planctomycetota bacterium</name>
    <dbReference type="NCBI Taxonomy" id="120965"/>
    <lineage>
        <taxon>Bacteria</taxon>
        <taxon>Pseudomonadati</taxon>
        <taxon>Planctomycetota</taxon>
        <taxon>environmental samples</taxon>
    </lineage>
</organism>
<accession>H5SIH3</accession>
<dbReference type="AlphaFoldDB" id="H5SIH3"/>
<dbReference type="EMBL" id="AP011734">
    <property type="protein sequence ID" value="BAL55959.1"/>
    <property type="molecule type" value="Genomic_DNA"/>
</dbReference>
<evidence type="ECO:0000256" key="4">
    <source>
        <dbReference type="ARBA" id="ARBA00006929"/>
    </source>
</evidence>
<reference evidence="9" key="2">
    <citation type="journal article" date="2012" name="PLoS ONE">
        <title>A Deeply Branching Thermophilic Bacterium with an Ancient Acetyl-CoA Pathway Dominates a Subsurface Ecosystem.</title>
        <authorList>
            <person name="Takami H."/>
            <person name="Noguchi H."/>
            <person name="Takaki Y."/>
            <person name="Uchiyama I."/>
            <person name="Toyoda A."/>
            <person name="Nishi S."/>
            <person name="Chee G.-J."/>
            <person name="Arai W."/>
            <person name="Nunoura T."/>
            <person name="Itoh T."/>
            <person name="Hattori M."/>
            <person name="Takai K."/>
        </authorList>
    </citation>
    <scope>NUCLEOTIDE SEQUENCE</scope>
</reference>
<evidence type="ECO:0000256" key="3">
    <source>
        <dbReference type="ARBA" id="ARBA00004442"/>
    </source>
</evidence>
<comment type="subcellular location">
    <subcellularLocation>
        <location evidence="2">Bacterial flagellum basal body</location>
    </subcellularLocation>
    <subcellularLocation>
        <location evidence="3">Cell outer membrane</location>
    </subcellularLocation>
</comment>
<dbReference type="PRINTS" id="PR01008">
    <property type="entry name" value="FLGLRINGFLGH"/>
</dbReference>
<keyword evidence="6" id="KW-0472">Membrane</keyword>
<keyword evidence="9" id="KW-0966">Cell projection</keyword>
<name>H5SIH3_9BACT</name>
<dbReference type="Pfam" id="PF02107">
    <property type="entry name" value="FlgH"/>
    <property type="match status" value="1"/>
</dbReference>